<keyword evidence="1" id="KW-1133">Transmembrane helix</keyword>
<keyword evidence="1" id="KW-0472">Membrane</keyword>
<organism evidence="2">
    <name type="scientific">uncultured Solirubrobacteraceae bacterium</name>
    <dbReference type="NCBI Taxonomy" id="1162706"/>
    <lineage>
        <taxon>Bacteria</taxon>
        <taxon>Bacillati</taxon>
        <taxon>Actinomycetota</taxon>
        <taxon>Thermoleophilia</taxon>
        <taxon>Solirubrobacterales</taxon>
        <taxon>Solirubrobacteraceae</taxon>
        <taxon>environmental samples</taxon>
    </lineage>
</organism>
<dbReference type="AlphaFoldDB" id="A0A6J4SC39"/>
<evidence type="ECO:0000256" key="1">
    <source>
        <dbReference type="SAM" id="Phobius"/>
    </source>
</evidence>
<protein>
    <recommendedName>
        <fullName evidence="3">PH domain-containing protein</fullName>
    </recommendedName>
</protein>
<sequence>MSAPVPSGTVRYEPATVRGTLGRLTPYLVAAGALLVVNETTDLLGGDSFLTWFALGLAALVLGLLAFAYAKRGNLALEFGPDALRAGRLVLPWQRVTRVELAYTRTHLEAEEGVPTLPWLLFAVEDATGLEPSMSQRQIAKLLGEEWADVGVSAGDLPVAPEDLLGEVRRRAAAARAS</sequence>
<feature type="transmembrane region" description="Helical" evidence="1">
    <location>
        <begin position="49"/>
        <end position="70"/>
    </location>
</feature>
<dbReference type="EMBL" id="CADCVR010000053">
    <property type="protein sequence ID" value="CAA9495397.1"/>
    <property type="molecule type" value="Genomic_DNA"/>
</dbReference>
<reference evidence="2" key="1">
    <citation type="submission" date="2020-02" db="EMBL/GenBank/DDBJ databases">
        <authorList>
            <person name="Meier V. D."/>
        </authorList>
    </citation>
    <scope>NUCLEOTIDE SEQUENCE</scope>
    <source>
        <strain evidence="2">AVDCRST_MAG53</strain>
    </source>
</reference>
<keyword evidence="1" id="KW-0812">Transmembrane</keyword>
<evidence type="ECO:0000313" key="2">
    <source>
        <dbReference type="EMBL" id="CAA9495397.1"/>
    </source>
</evidence>
<evidence type="ECO:0008006" key="3">
    <source>
        <dbReference type="Google" id="ProtNLM"/>
    </source>
</evidence>
<gene>
    <name evidence="2" type="ORF">AVDCRST_MAG53-1765</name>
</gene>
<feature type="transmembrane region" description="Helical" evidence="1">
    <location>
        <begin position="21"/>
        <end position="37"/>
    </location>
</feature>
<accession>A0A6J4SC39</accession>
<name>A0A6J4SC39_9ACTN</name>
<proteinExistence type="predicted"/>